<comment type="caution">
    <text evidence="1">The sequence shown here is derived from an EMBL/GenBank/DDBJ whole genome shotgun (WGS) entry which is preliminary data.</text>
</comment>
<dbReference type="RefSeq" id="WP_137666278.1">
    <property type="nucleotide sequence ID" value="NZ_BJCE01000010.1"/>
</dbReference>
<gene>
    <name evidence="1" type="ORF">SR1949_05330</name>
</gene>
<dbReference type="SUPFAM" id="SSF52540">
    <property type="entry name" value="P-loop containing nucleoside triphosphate hydrolases"/>
    <property type="match status" value="1"/>
</dbReference>
<dbReference type="InterPro" id="IPR027417">
    <property type="entry name" value="P-loop_NTPase"/>
</dbReference>
<dbReference type="AlphaFoldDB" id="A0A479ZVX6"/>
<evidence type="ECO:0000313" key="2">
    <source>
        <dbReference type="Proteomes" id="UP000300142"/>
    </source>
</evidence>
<dbReference type="Gene3D" id="3.40.50.300">
    <property type="entry name" value="P-loop containing nucleotide triphosphate hydrolases"/>
    <property type="match status" value="1"/>
</dbReference>
<sequence>MLSEWLNEFLLTGEIDADWQVLAQAATLADPVRAKVFNITPNNVTQVIQERSQLLKSVFPAFSQFCENNLQIPIQAMLQVLWDLWLPLGMKIASQRQKLGRPFIQGILGGQGTGKTTMSRILSLILQELGYSTLSLSLDDLYKTYSDRLTLTQQDPRLIWRGPPGTHDIDLGLSVLDQIRQGNSPVTVPRFDKSAYSGAGDRSTPEIVTNIDIVLFEGWFVGVLPIDPQAFTTAPPPIITDDDRVFARDMNHQLQAYLPLWQRLDSLISLDPSDYRCSLEWRKQAERKMIAAGKSGMNNPQIEEFVNYFWRSLHPELLIKPLLRSSKVDLVIQVNTDHSFGAISSYHSDKC</sequence>
<reference evidence="2" key="1">
    <citation type="submission" date="2019-02" db="EMBL/GenBank/DDBJ databases">
        <title>Draft genome sequence of Sphaerospermopsis reniformis NIES-1949.</title>
        <authorList>
            <person name="Yamaguchi H."/>
            <person name="Suzuki S."/>
            <person name="Kawachi M."/>
        </authorList>
    </citation>
    <scope>NUCLEOTIDE SEQUENCE [LARGE SCALE GENOMIC DNA]</scope>
    <source>
        <strain evidence="2">NIES-1949</strain>
    </source>
</reference>
<accession>A0A479ZVX6</accession>
<dbReference type="Proteomes" id="UP000300142">
    <property type="component" value="Unassembled WGS sequence"/>
</dbReference>
<evidence type="ECO:0008006" key="3">
    <source>
        <dbReference type="Google" id="ProtNLM"/>
    </source>
</evidence>
<keyword evidence="2" id="KW-1185">Reference proteome</keyword>
<name>A0A479ZVX6_9CYAN</name>
<dbReference type="EMBL" id="BJCE01000010">
    <property type="protein sequence ID" value="GCL35438.1"/>
    <property type="molecule type" value="Genomic_DNA"/>
</dbReference>
<dbReference type="PANTHER" id="PTHR10285">
    <property type="entry name" value="URIDINE KINASE"/>
    <property type="match status" value="1"/>
</dbReference>
<proteinExistence type="predicted"/>
<protein>
    <recommendedName>
        <fullName evidence="3">Glycerate kinase</fullName>
    </recommendedName>
</protein>
<organism evidence="1 2">
    <name type="scientific">Sphaerospermopsis reniformis</name>
    <dbReference type="NCBI Taxonomy" id="531300"/>
    <lineage>
        <taxon>Bacteria</taxon>
        <taxon>Bacillati</taxon>
        <taxon>Cyanobacteriota</taxon>
        <taxon>Cyanophyceae</taxon>
        <taxon>Nostocales</taxon>
        <taxon>Aphanizomenonaceae</taxon>
        <taxon>Sphaerospermopsis</taxon>
    </lineage>
</organism>
<evidence type="ECO:0000313" key="1">
    <source>
        <dbReference type="EMBL" id="GCL35438.1"/>
    </source>
</evidence>